<sequence>MIASDEYKNLAAEITEVLVPAARNRLNDSAFNIIIVGFQNGSVLVNLLLLLNNTSNITADTLESVIADAIKSVDNQSSVTVTGAALVTTPAPTTPQTVLTGQTPSDNSGFKVAVIVLGVILGVALLVILAIVLTMVCMMKKSGRYFISGSDMLQRFSYKYI</sequence>
<comment type="caution">
    <text evidence="3">The sequence shown here is derived from an EMBL/GenBank/DDBJ whole genome shotgun (WGS) entry which is preliminary data.</text>
</comment>
<keyword evidence="1" id="KW-0812">Transmembrane</keyword>
<accession>A0A401QAP8</accession>
<evidence type="ECO:0000259" key="2">
    <source>
        <dbReference type="Pfam" id="PF01390"/>
    </source>
</evidence>
<proteinExistence type="predicted"/>
<dbReference type="EMBL" id="BFAA01020789">
    <property type="protein sequence ID" value="GCB82440.1"/>
    <property type="molecule type" value="Genomic_DNA"/>
</dbReference>
<name>A0A401QAP8_SCYTO</name>
<protein>
    <recommendedName>
        <fullName evidence="2">SEA domain-containing protein</fullName>
    </recommendedName>
</protein>
<feature type="transmembrane region" description="Helical" evidence="1">
    <location>
        <begin position="30"/>
        <end position="51"/>
    </location>
</feature>
<dbReference type="AlphaFoldDB" id="A0A401QAP8"/>
<dbReference type="Pfam" id="PF01390">
    <property type="entry name" value="SEA"/>
    <property type="match status" value="1"/>
</dbReference>
<keyword evidence="1" id="KW-0472">Membrane</keyword>
<dbReference type="InterPro" id="IPR000082">
    <property type="entry name" value="SEA_dom"/>
</dbReference>
<gene>
    <name evidence="3" type="ORF">scyTo_0022001</name>
</gene>
<feature type="domain" description="SEA" evidence="2">
    <location>
        <begin position="3"/>
        <end position="78"/>
    </location>
</feature>
<reference evidence="3 4" key="1">
    <citation type="journal article" date="2018" name="Nat. Ecol. Evol.">
        <title>Shark genomes provide insights into elasmobranch evolution and the origin of vertebrates.</title>
        <authorList>
            <person name="Hara Y"/>
            <person name="Yamaguchi K"/>
            <person name="Onimaru K"/>
            <person name="Kadota M"/>
            <person name="Koyanagi M"/>
            <person name="Keeley SD"/>
            <person name="Tatsumi K"/>
            <person name="Tanaka K"/>
            <person name="Motone F"/>
            <person name="Kageyama Y"/>
            <person name="Nozu R"/>
            <person name="Adachi N"/>
            <person name="Nishimura O"/>
            <person name="Nakagawa R"/>
            <person name="Tanegashima C"/>
            <person name="Kiyatake I"/>
            <person name="Matsumoto R"/>
            <person name="Murakumo K"/>
            <person name="Nishida K"/>
            <person name="Terakita A"/>
            <person name="Kuratani S"/>
            <person name="Sato K"/>
            <person name="Hyodo S Kuraku.S."/>
        </authorList>
    </citation>
    <scope>NUCLEOTIDE SEQUENCE [LARGE SCALE GENOMIC DNA]</scope>
</reference>
<evidence type="ECO:0000313" key="3">
    <source>
        <dbReference type="EMBL" id="GCB82440.1"/>
    </source>
</evidence>
<feature type="transmembrane region" description="Helical" evidence="1">
    <location>
        <begin position="112"/>
        <end position="136"/>
    </location>
</feature>
<dbReference type="OMA" id="ALICYNT"/>
<dbReference type="Proteomes" id="UP000288216">
    <property type="component" value="Unassembled WGS sequence"/>
</dbReference>
<evidence type="ECO:0000313" key="4">
    <source>
        <dbReference type="Proteomes" id="UP000288216"/>
    </source>
</evidence>
<organism evidence="3 4">
    <name type="scientific">Scyliorhinus torazame</name>
    <name type="common">Cloudy catshark</name>
    <name type="synonym">Catulus torazame</name>
    <dbReference type="NCBI Taxonomy" id="75743"/>
    <lineage>
        <taxon>Eukaryota</taxon>
        <taxon>Metazoa</taxon>
        <taxon>Chordata</taxon>
        <taxon>Craniata</taxon>
        <taxon>Vertebrata</taxon>
        <taxon>Chondrichthyes</taxon>
        <taxon>Elasmobranchii</taxon>
        <taxon>Galeomorphii</taxon>
        <taxon>Galeoidea</taxon>
        <taxon>Carcharhiniformes</taxon>
        <taxon>Scyliorhinidae</taxon>
        <taxon>Scyliorhinus</taxon>
    </lineage>
</organism>
<evidence type="ECO:0000256" key="1">
    <source>
        <dbReference type="SAM" id="Phobius"/>
    </source>
</evidence>
<keyword evidence="1" id="KW-1133">Transmembrane helix</keyword>
<keyword evidence="4" id="KW-1185">Reference proteome</keyword>
<dbReference type="OrthoDB" id="10040649at2759"/>